<sequence length="85" mass="9613">MLYIMTINPQFMIKRSGVTDLSREQQKAGAVVAAVIEDKCPEDDGPLPKPFIPKSLPHESFFEPSVVAQLQKLEEFIPEQGQWLE</sequence>
<dbReference type="EMBL" id="KB467887">
    <property type="protein sequence ID" value="PCH36542.1"/>
    <property type="molecule type" value="Genomic_DNA"/>
</dbReference>
<organism evidence="1 2">
    <name type="scientific">Wolfiporia cocos (strain MD-104)</name>
    <name type="common">Brown rot fungus</name>
    <dbReference type="NCBI Taxonomy" id="742152"/>
    <lineage>
        <taxon>Eukaryota</taxon>
        <taxon>Fungi</taxon>
        <taxon>Dikarya</taxon>
        <taxon>Basidiomycota</taxon>
        <taxon>Agaricomycotina</taxon>
        <taxon>Agaricomycetes</taxon>
        <taxon>Polyporales</taxon>
        <taxon>Phaeolaceae</taxon>
        <taxon>Wolfiporia</taxon>
    </lineage>
</organism>
<dbReference type="Proteomes" id="UP000218811">
    <property type="component" value="Unassembled WGS sequence"/>
</dbReference>
<evidence type="ECO:0000313" key="2">
    <source>
        <dbReference type="Proteomes" id="UP000218811"/>
    </source>
</evidence>
<protein>
    <submittedName>
        <fullName evidence="1">Uncharacterized protein</fullName>
    </submittedName>
</protein>
<accession>A0A2H3J2T5</accession>
<reference evidence="1 2" key="1">
    <citation type="journal article" date="2012" name="Science">
        <title>The Paleozoic origin of enzymatic lignin decomposition reconstructed from 31 fungal genomes.</title>
        <authorList>
            <person name="Floudas D."/>
            <person name="Binder M."/>
            <person name="Riley R."/>
            <person name="Barry K."/>
            <person name="Blanchette R.A."/>
            <person name="Henrissat B."/>
            <person name="Martinez A.T."/>
            <person name="Otillar R."/>
            <person name="Spatafora J.W."/>
            <person name="Yadav J.S."/>
            <person name="Aerts A."/>
            <person name="Benoit I."/>
            <person name="Boyd A."/>
            <person name="Carlson A."/>
            <person name="Copeland A."/>
            <person name="Coutinho P.M."/>
            <person name="de Vries R.P."/>
            <person name="Ferreira P."/>
            <person name="Findley K."/>
            <person name="Foster B."/>
            <person name="Gaskell J."/>
            <person name="Glotzer D."/>
            <person name="Gorecki P."/>
            <person name="Heitman J."/>
            <person name="Hesse C."/>
            <person name="Hori C."/>
            <person name="Igarashi K."/>
            <person name="Jurgens J.A."/>
            <person name="Kallen N."/>
            <person name="Kersten P."/>
            <person name="Kohler A."/>
            <person name="Kuees U."/>
            <person name="Kumar T.K.A."/>
            <person name="Kuo A."/>
            <person name="LaButti K."/>
            <person name="Larrondo L.F."/>
            <person name="Lindquist E."/>
            <person name="Ling A."/>
            <person name="Lombard V."/>
            <person name="Lucas S."/>
            <person name="Lundell T."/>
            <person name="Martin R."/>
            <person name="McLaughlin D.J."/>
            <person name="Morgenstern I."/>
            <person name="Morin E."/>
            <person name="Murat C."/>
            <person name="Nagy L.G."/>
            <person name="Nolan M."/>
            <person name="Ohm R.A."/>
            <person name="Patyshakuliyeva A."/>
            <person name="Rokas A."/>
            <person name="Ruiz-Duenas F.J."/>
            <person name="Sabat G."/>
            <person name="Salamov A."/>
            <person name="Samejima M."/>
            <person name="Schmutz J."/>
            <person name="Slot J.C."/>
            <person name="St John F."/>
            <person name="Stenlid J."/>
            <person name="Sun H."/>
            <person name="Sun S."/>
            <person name="Syed K."/>
            <person name="Tsang A."/>
            <person name="Wiebenga A."/>
            <person name="Young D."/>
            <person name="Pisabarro A."/>
            <person name="Eastwood D.C."/>
            <person name="Martin F."/>
            <person name="Cullen D."/>
            <person name="Grigoriev I.V."/>
            <person name="Hibbett D.S."/>
        </authorList>
    </citation>
    <scope>NUCLEOTIDE SEQUENCE [LARGE SCALE GENOMIC DNA]</scope>
    <source>
        <strain evidence="1 2">MD-104</strain>
    </source>
</reference>
<dbReference type="AlphaFoldDB" id="A0A2H3J2T5"/>
<proteinExistence type="predicted"/>
<gene>
    <name evidence="1" type="ORF">WOLCODRAFT_166985</name>
</gene>
<evidence type="ECO:0000313" key="1">
    <source>
        <dbReference type="EMBL" id="PCH36542.1"/>
    </source>
</evidence>
<keyword evidence="2" id="KW-1185">Reference proteome</keyword>
<name>A0A2H3J2T5_WOLCO</name>